<protein>
    <submittedName>
        <fullName evidence="2">Uncharacterized protein</fullName>
    </submittedName>
</protein>
<gene>
    <name evidence="2" type="ORF">J4733_27525</name>
</gene>
<evidence type="ECO:0000256" key="1">
    <source>
        <dbReference type="SAM" id="MobiDB-lite"/>
    </source>
</evidence>
<feature type="region of interest" description="Disordered" evidence="1">
    <location>
        <begin position="29"/>
        <end position="48"/>
    </location>
</feature>
<evidence type="ECO:0000313" key="2">
    <source>
        <dbReference type="EMBL" id="MBO2026022.1"/>
    </source>
</evidence>
<accession>A0A939SPU4</accession>
<reference evidence="2" key="1">
    <citation type="submission" date="2021-03" db="EMBL/GenBank/DDBJ databases">
        <title>Molecular epidemiology and mechanisms of colistin and carbapenem resistance in Enterobacteriaceae from clinical isolates, the environment and porcine samples in Pretoria, South Africa.</title>
        <authorList>
            <person name="Bogoshi D."/>
            <person name="Mbelle N.M."/>
            <person name="Naidoo V."/>
            <person name="Osei Sekyere J."/>
        </authorList>
    </citation>
    <scope>NUCLEOTIDE SEQUENCE</scope>
    <source>
        <strain evidence="2">C029</strain>
    </source>
</reference>
<proteinExistence type="predicted"/>
<organism evidence="2 3">
    <name type="scientific">Klebsiella pneumoniae</name>
    <dbReference type="NCBI Taxonomy" id="573"/>
    <lineage>
        <taxon>Bacteria</taxon>
        <taxon>Pseudomonadati</taxon>
        <taxon>Pseudomonadota</taxon>
        <taxon>Gammaproteobacteria</taxon>
        <taxon>Enterobacterales</taxon>
        <taxon>Enterobacteriaceae</taxon>
        <taxon>Klebsiella/Raoultella group</taxon>
        <taxon>Klebsiella</taxon>
        <taxon>Klebsiella pneumoniae complex</taxon>
    </lineage>
</organism>
<dbReference type="AlphaFoldDB" id="A0A939SPU4"/>
<comment type="caution">
    <text evidence="2">The sequence shown here is derived from an EMBL/GenBank/DDBJ whole genome shotgun (WGS) entry which is preliminary data.</text>
</comment>
<evidence type="ECO:0000313" key="3">
    <source>
        <dbReference type="Proteomes" id="UP000664267"/>
    </source>
</evidence>
<dbReference type="Proteomes" id="UP000664267">
    <property type="component" value="Unassembled WGS sequence"/>
</dbReference>
<dbReference type="EMBL" id="JAGETN010000071">
    <property type="protein sequence ID" value="MBO2026022.1"/>
    <property type="molecule type" value="Genomic_DNA"/>
</dbReference>
<name>A0A939SPU4_KLEPN</name>
<sequence length="48" mass="5271">MLGEKDTTITALTPVWLDSKSRGVRDYYREDGDGTLGSGEPDARSLCH</sequence>